<dbReference type="Proteomes" id="UP000616769">
    <property type="component" value="Unassembled WGS sequence"/>
</dbReference>
<gene>
    <name evidence="1" type="ORF">QR98_0086280</name>
</gene>
<accession>A0A132AI08</accession>
<dbReference type="OMA" id="AGHYYND"/>
<proteinExistence type="predicted"/>
<dbReference type="EMBL" id="JXLN01014480">
    <property type="protein sequence ID" value="KPM10080.1"/>
    <property type="molecule type" value="Genomic_DNA"/>
</dbReference>
<reference evidence="1 2" key="1">
    <citation type="journal article" date="2015" name="Parasit. Vectors">
        <title>Draft genome of the scabies mite.</title>
        <authorList>
            <person name="Rider S.D.Jr."/>
            <person name="Morgan M.S."/>
            <person name="Arlian L.G."/>
        </authorList>
    </citation>
    <scope>NUCLEOTIDE SEQUENCE [LARGE SCALE GENOMIC DNA]</scope>
    <source>
        <strain evidence="1">Arlian Lab</strain>
    </source>
</reference>
<evidence type="ECO:0000313" key="2">
    <source>
        <dbReference type="Proteomes" id="UP000616769"/>
    </source>
</evidence>
<dbReference type="AlphaFoldDB" id="A0A132AI08"/>
<name>A0A132AI08_SARSC</name>
<dbReference type="VEuPathDB" id="VectorBase:SSCA000066"/>
<sequence>MSNKYNESFDLINMMYGHAAGHYYNDAAKNVADYADGWYIRRAKQNRGDLREMLIDLNMRKKRLEDIYDFETGSYRPLDNGFVHAPEVQRVPHLDYRHRKGRFEHLYRKQF</sequence>
<protein>
    <submittedName>
        <fullName evidence="1">Uncharacterized protein</fullName>
    </submittedName>
</protein>
<comment type="caution">
    <text evidence="1">The sequence shown here is derived from an EMBL/GenBank/DDBJ whole genome shotgun (WGS) entry which is preliminary data.</text>
</comment>
<organism evidence="1 2">
    <name type="scientific">Sarcoptes scabiei</name>
    <name type="common">Itch mite</name>
    <name type="synonym">Acarus scabiei</name>
    <dbReference type="NCBI Taxonomy" id="52283"/>
    <lineage>
        <taxon>Eukaryota</taxon>
        <taxon>Metazoa</taxon>
        <taxon>Ecdysozoa</taxon>
        <taxon>Arthropoda</taxon>
        <taxon>Chelicerata</taxon>
        <taxon>Arachnida</taxon>
        <taxon>Acari</taxon>
        <taxon>Acariformes</taxon>
        <taxon>Sarcoptiformes</taxon>
        <taxon>Astigmata</taxon>
        <taxon>Psoroptidia</taxon>
        <taxon>Sarcoptoidea</taxon>
        <taxon>Sarcoptidae</taxon>
        <taxon>Sarcoptinae</taxon>
        <taxon>Sarcoptes</taxon>
    </lineage>
</organism>
<evidence type="ECO:0000313" key="1">
    <source>
        <dbReference type="EMBL" id="KPM10080.1"/>
    </source>
</evidence>